<protein>
    <recommendedName>
        <fullName evidence="3">GNAT family N-acetyltransferase</fullName>
    </recommendedName>
</protein>
<gene>
    <name evidence="2" type="ORF">DSM112329_05031</name>
</gene>
<proteinExistence type="predicted"/>
<evidence type="ECO:0000256" key="1">
    <source>
        <dbReference type="SAM" id="MobiDB-lite"/>
    </source>
</evidence>
<sequence>MTNLNATDHPSSSAVTAGSSHRAAVLARDPGRPDAPPPEEEPTRGPATQTGRRARALPGADVTIRYATPADAEALRDLARLDSRTPLVGACLVAVVDGDILAARALGTGEAIADPFTFTAGYVELLRRRAADLDGSAHQPARRGLRAVFGSLADRPQHLGARLS</sequence>
<feature type="compositionally biased region" description="Polar residues" evidence="1">
    <location>
        <begin position="1"/>
        <end position="19"/>
    </location>
</feature>
<accession>A0AAU7B2P6</accession>
<organism evidence="2">
    <name type="scientific">Paraconexibacter sp. AEG42_29</name>
    <dbReference type="NCBI Taxonomy" id="2997339"/>
    <lineage>
        <taxon>Bacteria</taxon>
        <taxon>Bacillati</taxon>
        <taxon>Actinomycetota</taxon>
        <taxon>Thermoleophilia</taxon>
        <taxon>Solirubrobacterales</taxon>
        <taxon>Paraconexibacteraceae</taxon>
        <taxon>Paraconexibacter</taxon>
    </lineage>
</organism>
<dbReference type="EMBL" id="CP114014">
    <property type="protein sequence ID" value="XAY08135.1"/>
    <property type="molecule type" value="Genomic_DNA"/>
</dbReference>
<dbReference type="RefSeq" id="WP_354699319.1">
    <property type="nucleotide sequence ID" value="NZ_CP114014.1"/>
</dbReference>
<evidence type="ECO:0000313" key="2">
    <source>
        <dbReference type="EMBL" id="XAY08135.1"/>
    </source>
</evidence>
<name>A0AAU7B2P6_9ACTN</name>
<evidence type="ECO:0008006" key="3">
    <source>
        <dbReference type="Google" id="ProtNLM"/>
    </source>
</evidence>
<dbReference type="AlphaFoldDB" id="A0AAU7B2P6"/>
<dbReference type="KEGG" id="parq:DSM112329_05031"/>
<reference evidence="2" key="1">
    <citation type="submission" date="2022-12" db="EMBL/GenBank/DDBJ databases">
        <title>Paraconexibacter alkalitolerans sp. nov. and Baekduia alba sp. nov., isolated from soil and emended description of the genera Paraconexibacter (Chun et al., 2020) and Baekduia (An et al., 2020).</title>
        <authorList>
            <person name="Vieira S."/>
            <person name="Huber K.J."/>
            <person name="Geppert A."/>
            <person name="Wolf J."/>
            <person name="Neumann-Schaal M."/>
            <person name="Muesken M."/>
            <person name="Overmann J."/>
        </authorList>
    </citation>
    <scope>NUCLEOTIDE SEQUENCE</scope>
    <source>
        <strain evidence="2">AEG42_29</strain>
    </source>
</reference>
<feature type="region of interest" description="Disordered" evidence="1">
    <location>
        <begin position="1"/>
        <end position="58"/>
    </location>
</feature>